<dbReference type="PROSITE" id="PS51677">
    <property type="entry name" value="NODB"/>
    <property type="match status" value="1"/>
</dbReference>
<dbReference type="PANTHER" id="PTHR10587">
    <property type="entry name" value="GLYCOSYL TRANSFERASE-RELATED"/>
    <property type="match status" value="1"/>
</dbReference>
<comment type="caution">
    <text evidence="4">The sequence shown here is derived from an EMBL/GenBank/DDBJ whole genome shotgun (WGS) entry which is preliminary data.</text>
</comment>
<proteinExistence type="predicted"/>
<dbReference type="InterPro" id="IPR011330">
    <property type="entry name" value="Glyco_hydro/deAcase_b/a-brl"/>
</dbReference>
<dbReference type="GO" id="GO:0005975">
    <property type="term" value="P:carbohydrate metabolic process"/>
    <property type="evidence" value="ECO:0007669"/>
    <property type="project" value="InterPro"/>
</dbReference>
<gene>
    <name evidence="4" type="ORF">H9892_03340</name>
</gene>
<dbReference type="AlphaFoldDB" id="A0A9D1PZ91"/>
<protein>
    <submittedName>
        <fullName evidence="4">Polysaccharide deacetylase family protein</fullName>
    </submittedName>
</protein>
<dbReference type="GO" id="GO:0016810">
    <property type="term" value="F:hydrolase activity, acting on carbon-nitrogen (but not peptide) bonds"/>
    <property type="evidence" value="ECO:0007669"/>
    <property type="project" value="InterPro"/>
</dbReference>
<evidence type="ECO:0000259" key="3">
    <source>
        <dbReference type="PROSITE" id="PS51677"/>
    </source>
</evidence>
<reference evidence="4" key="2">
    <citation type="submission" date="2021-04" db="EMBL/GenBank/DDBJ databases">
        <authorList>
            <person name="Gilroy R."/>
        </authorList>
    </citation>
    <scope>NUCLEOTIDE SEQUENCE</scope>
    <source>
        <strain evidence="4">12435</strain>
    </source>
</reference>
<name>A0A9D1PZ91_9FIRM</name>
<dbReference type="InterPro" id="IPR002509">
    <property type="entry name" value="NODB_dom"/>
</dbReference>
<dbReference type="CDD" id="cd10917">
    <property type="entry name" value="CE4_NodB_like_6s_7s"/>
    <property type="match status" value="1"/>
</dbReference>
<dbReference type="EMBL" id="DXHS01000058">
    <property type="protein sequence ID" value="HIW02350.1"/>
    <property type="molecule type" value="Genomic_DNA"/>
</dbReference>
<dbReference type="SUPFAM" id="SSF88713">
    <property type="entry name" value="Glycoside hydrolase/deacetylase"/>
    <property type="match status" value="1"/>
</dbReference>
<evidence type="ECO:0000256" key="2">
    <source>
        <dbReference type="ARBA" id="ARBA00022801"/>
    </source>
</evidence>
<dbReference type="GO" id="GO:0046872">
    <property type="term" value="F:metal ion binding"/>
    <property type="evidence" value="ECO:0007669"/>
    <property type="project" value="UniProtKB-KW"/>
</dbReference>
<dbReference type="InterPro" id="IPR050248">
    <property type="entry name" value="Polysacc_deacetylase_ArnD"/>
</dbReference>
<keyword evidence="2" id="KW-0378">Hydrolase</keyword>
<organism evidence="4 5">
    <name type="scientific">Candidatus Protoclostridium stercorigallinarum</name>
    <dbReference type="NCBI Taxonomy" id="2838741"/>
    <lineage>
        <taxon>Bacteria</taxon>
        <taxon>Bacillati</taxon>
        <taxon>Bacillota</taxon>
        <taxon>Clostridia</taxon>
        <taxon>Candidatus Protoclostridium</taxon>
    </lineage>
</organism>
<evidence type="ECO:0000256" key="1">
    <source>
        <dbReference type="ARBA" id="ARBA00022723"/>
    </source>
</evidence>
<feature type="domain" description="NodB homology" evidence="3">
    <location>
        <begin position="55"/>
        <end position="233"/>
    </location>
</feature>
<keyword evidence="1" id="KW-0479">Metal-binding</keyword>
<dbReference type="Gene3D" id="3.20.20.370">
    <property type="entry name" value="Glycoside hydrolase/deacetylase"/>
    <property type="match status" value="1"/>
</dbReference>
<reference evidence="4" key="1">
    <citation type="journal article" date="2021" name="PeerJ">
        <title>Extensive microbial diversity within the chicken gut microbiome revealed by metagenomics and culture.</title>
        <authorList>
            <person name="Gilroy R."/>
            <person name="Ravi A."/>
            <person name="Getino M."/>
            <person name="Pursley I."/>
            <person name="Horton D.L."/>
            <person name="Alikhan N.F."/>
            <person name="Baker D."/>
            <person name="Gharbi K."/>
            <person name="Hall N."/>
            <person name="Watson M."/>
            <person name="Adriaenssens E.M."/>
            <person name="Foster-Nyarko E."/>
            <person name="Jarju S."/>
            <person name="Secka A."/>
            <person name="Antonio M."/>
            <person name="Oren A."/>
            <person name="Chaudhuri R.R."/>
            <person name="La Ragione R."/>
            <person name="Hildebrand F."/>
            <person name="Pallen M.J."/>
        </authorList>
    </citation>
    <scope>NUCLEOTIDE SEQUENCE</scope>
    <source>
        <strain evidence="4">12435</strain>
    </source>
</reference>
<dbReference type="GO" id="GO:0016020">
    <property type="term" value="C:membrane"/>
    <property type="evidence" value="ECO:0007669"/>
    <property type="project" value="TreeGrafter"/>
</dbReference>
<dbReference type="Proteomes" id="UP000823990">
    <property type="component" value="Unassembled WGS sequence"/>
</dbReference>
<dbReference type="PANTHER" id="PTHR10587:SF133">
    <property type="entry name" value="CHITIN DEACETYLASE 1-RELATED"/>
    <property type="match status" value="1"/>
</dbReference>
<evidence type="ECO:0000313" key="5">
    <source>
        <dbReference type="Proteomes" id="UP000823990"/>
    </source>
</evidence>
<dbReference type="Pfam" id="PF01522">
    <property type="entry name" value="Polysacc_deac_1"/>
    <property type="match status" value="1"/>
</dbReference>
<sequence length="255" mass="27706">MKIAIASKRTIVAVAVTVVLIAAAIASVTVTDSACVYLGRSPRLLPIYSVEREDKVVALTFDAAWGADKTPDILDIVEEYDACATFFAVGMWADKYPEQLRALAESGRFEIGTHSNTHPDMGGMSADDISNELGLSCDIIEKVTGDRPKLFRPPYGSYSDVLIRTAEEEGLVTVQWDVDTLDWKGLSAGEIAGRVLGSVRNGSIVLMHNNGEHTTEALPLILDGLKAKGYTFMTVGDMIYTEGYTIDHTGRQIKE</sequence>
<accession>A0A9D1PZ91</accession>
<evidence type="ECO:0000313" key="4">
    <source>
        <dbReference type="EMBL" id="HIW02350.1"/>
    </source>
</evidence>